<organism evidence="1 2">
    <name type="scientific">Mytilus galloprovincialis</name>
    <name type="common">Mediterranean mussel</name>
    <dbReference type="NCBI Taxonomy" id="29158"/>
    <lineage>
        <taxon>Eukaryota</taxon>
        <taxon>Metazoa</taxon>
        <taxon>Spiralia</taxon>
        <taxon>Lophotrochozoa</taxon>
        <taxon>Mollusca</taxon>
        <taxon>Bivalvia</taxon>
        <taxon>Autobranchia</taxon>
        <taxon>Pteriomorphia</taxon>
        <taxon>Mytilida</taxon>
        <taxon>Mytiloidea</taxon>
        <taxon>Mytilidae</taxon>
        <taxon>Mytilinae</taxon>
        <taxon>Mytilus</taxon>
    </lineage>
</organism>
<comment type="caution">
    <text evidence="1">The sequence shown here is derived from an EMBL/GenBank/DDBJ whole genome shotgun (WGS) entry which is preliminary data.</text>
</comment>
<evidence type="ECO:0000313" key="1">
    <source>
        <dbReference type="EMBL" id="VDH99627.1"/>
    </source>
</evidence>
<proteinExistence type="predicted"/>
<keyword evidence="2" id="KW-1185">Reference proteome</keyword>
<accession>A0A8B6C3Q3</accession>
<name>A0A8B6C3Q3_MYTGA</name>
<dbReference type="PANTHER" id="PTHR22605:SF16">
    <property type="entry name" value="E3 UBIQUITIN-PROTEIN LIGASE RNF213"/>
    <property type="match status" value="1"/>
</dbReference>
<dbReference type="EMBL" id="UYJE01001159">
    <property type="protein sequence ID" value="VDH99627.1"/>
    <property type="molecule type" value="Genomic_DNA"/>
</dbReference>
<dbReference type="OrthoDB" id="6135597at2759"/>
<evidence type="ECO:0000313" key="2">
    <source>
        <dbReference type="Proteomes" id="UP000596742"/>
    </source>
</evidence>
<dbReference type="Proteomes" id="UP000596742">
    <property type="component" value="Unassembled WGS sequence"/>
</dbReference>
<gene>
    <name evidence="1" type="ORF">MGAL_10B064252</name>
</gene>
<reference evidence="1" key="1">
    <citation type="submission" date="2018-11" db="EMBL/GenBank/DDBJ databases">
        <authorList>
            <person name="Alioto T."/>
            <person name="Alioto T."/>
        </authorList>
    </citation>
    <scope>NUCLEOTIDE SEQUENCE</scope>
</reference>
<dbReference type="InterPro" id="IPR031248">
    <property type="entry name" value="RNF213"/>
</dbReference>
<dbReference type="GO" id="GO:0016887">
    <property type="term" value="F:ATP hydrolysis activity"/>
    <property type="evidence" value="ECO:0007669"/>
    <property type="project" value="InterPro"/>
</dbReference>
<protein>
    <submittedName>
        <fullName evidence="1">Uncharacterized protein</fullName>
    </submittedName>
</protein>
<dbReference type="GO" id="GO:0004842">
    <property type="term" value="F:ubiquitin-protein transferase activity"/>
    <property type="evidence" value="ECO:0007669"/>
    <property type="project" value="InterPro"/>
</dbReference>
<dbReference type="AlphaFoldDB" id="A0A8B6C3Q3"/>
<sequence length="190" mass="21885">MVVAPSLAIRSAIKPDIEKDNVLEFLLGHIEKDLKSISSVLGKSVEDVLVLIHFLLEESVNSKTQARIEYESPEDDLCLLKKKESRETWEENFNKRFIAPVLEKSEEILNTVNNKIINDKRLGSDPLLQLLFETDKPAEIMGNNYLSENPSVWQFRDRISIKHLMQTFRKSQQNCPVLQEFLHYASINSS</sequence>
<dbReference type="PANTHER" id="PTHR22605">
    <property type="entry name" value="RZ-TYPE DOMAIN-CONTAINING PROTEIN"/>
    <property type="match status" value="1"/>
</dbReference>